<protein>
    <submittedName>
        <fullName evidence="1">Uncharacterized protein</fullName>
    </submittedName>
</protein>
<evidence type="ECO:0000313" key="1">
    <source>
        <dbReference type="EMBL" id="VFK24913.1"/>
    </source>
</evidence>
<sequence length="105" mass="11555">MVSGALGCEKKLHTGRIMIRDTWFAASMGSAKGGLGIAESEEAVTLITLFISRSASQMNRVLQGTDFALSALIMLHMLHWFEARPRWTSFRNIRVKAPETIGTSS</sequence>
<accession>A0A450X6L5</accession>
<name>A0A450X6L5_9GAMM</name>
<gene>
    <name evidence="1" type="ORF">BECKLFY1418C_GA0070996_12012</name>
</gene>
<organism evidence="1">
    <name type="scientific">Candidatus Kentrum sp. LFY</name>
    <dbReference type="NCBI Taxonomy" id="2126342"/>
    <lineage>
        <taxon>Bacteria</taxon>
        <taxon>Pseudomonadati</taxon>
        <taxon>Pseudomonadota</taxon>
        <taxon>Gammaproteobacteria</taxon>
        <taxon>Candidatus Kentrum</taxon>
    </lineage>
</organism>
<proteinExistence type="predicted"/>
<dbReference type="EMBL" id="CAADFN010000201">
    <property type="protein sequence ID" value="VFK24913.1"/>
    <property type="molecule type" value="Genomic_DNA"/>
</dbReference>
<reference evidence="1" key="1">
    <citation type="submission" date="2019-02" db="EMBL/GenBank/DDBJ databases">
        <authorList>
            <person name="Gruber-Vodicka R. H."/>
            <person name="Seah K. B. B."/>
        </authorList>
    </citation>
    <scope>NUCLEOTIDE SEQUENCE</scope>
    <source>
        <strain evidence="1">BECK_BY7</strain>
    </source>
</reference>
<dbReference type="AlphaFoldDB" id="A0A450X6L5"/>